<keyword evidence="9 10" id="KW-0131">Cell cycle</keyword>
<dbReference type="GO" id="GO:0051301">
    <property type="term" value="P:cell division"/>
    <property type="evidence" value="ECO:0007669"/>
    <property type="project" value="UniProtKB-KW"/>
</dbReference>
<dbReference type="Proteomes" id="UP000824265">
    <property type="component" value="Unassembled WGS sequence"/>
</dbReference>
<dbReference type="PROSITE" id="PS51257">
    <property type="entry name" value="PROKAR_LIPOPROTEIN"/>
    <property type="match status" value="1"/>
</dbReference>
<dbReference type="PIRSF" id="PIRSF003097">
    <property type="entry name" value="FtsX"/>
    <property type="match status" value="1"/>
</dbReference>
<feature type="transmembrane region" description="Helical" evidence="11">
    <location>
        <begin position="180"/>
        <end position="205"/>
    </location>
</feature>
<proteinExistence type="inferred from homology"/>
<evidence type="ECO:0000256" key="5">
    <source>
        <dbReference type="ARBA" id="ARBA00022618"/>
    </source>
</evidence>
<dbReference type="PANTHER" id="PTHR47755">
    <property type="entry name" value="CELL DIVISION PROTEIN FTSX"/>
    <property type="match status" value="1"/>
</dbReference>
<dbReference type="GO" id="GO:0005886">
    <property type="term" value="C:plasma membrane"/>
    <property type="evidence" value="ECO:0007669"/>
    <property type="project" value="UniProtKB-SubCell"/>
</dbReference>
<evidence type="ECO:0000259" key="13">
    <source>
        <dbReference type="Pfam" id="PF18075"/>
    </source>
</evidence>
<evidence type="ECO:0000256" key="2">
    <source>
        <dbReference type="ARBA" id="ARBA00007379"/>
    </source>
</evidence>
<evidence type="ECO:0000256" key="11">
    <source>
        <dbReference type="SAM" id="Phobius"/>
    </source>
</evidence>
<protein>
    <recommendedName>
        <fullName evidence="3 10">Cell division protein FtsX</fullName>
    </recommendedName>
</protein>
<dbReference type="Pfam" id="PF02687">
    <property type="entry name" value="FtsX"/>
    <property type="match status" value="1"/>
</dbReference>
<dbReference type="InterPro" id="IPR003838">
    <property type="entry name" value="ABC3_permease_C"/>
</dbReference>
<name>A0A9D1R2B3_9FIRM</name>
<feature type="domain" description="FtsX extracellular" evidence="13">
    <location>
        <begin position="59"/>
        <end position="164"/>
    </location>
</feature>
<feature type="domain" description="ABC3 transporter permease C-terminal" evidence="12">
    <location>
        <begin position="188"/>
        <end position="307"/>
    </location>
</feature>
<evidence type="ECO:0000256" key="4">
    <source>
        <dbReference type="ARBA" id="ARBA00022475"/>
    </source>
</evidence>
<sequence>MKISTLFYTIKQGFVNIFRNKWFSLASIATISACLFLFGLFYAIVANFQNILRTAEEGVSVTVFFHSESDECESHTEDQLPTDQRIEEIGQQIAARMEVSDVKFVSDDEAWETFAADYYGDDYSAGFPENPLEGEDNYEVYLSDVSMQSALVTWLESIPEVRKVNYSELTANTLSGVNLLIAYVSVGIIIILLGVSIFLISNTVAIGISVRKEEINIMKYIGATDFFVRAPFVLEGMLIGLVGAAVPLWIIHSLYNYVLSYVVERFSVLSQFLDFLTVEQVFHVLTPVSLGVGVGIGFLGSITTVRKHLHV</sequence>
<evidence type="ECO:0000313" key="15">
    <source>
        <dbReference type="Proteomes" id="UP000824265"/>
    </source>
</evidence>
<comment type="caution">
    <text evidence="14">The sequence shown here is derived from an EMBL/GenBank/DDBJ whole genome shotgun (WGS) entry which is preliminary data.</text>
</comment>
<keyword evidence="5 10" id="KW-0132">Cell division</keyword>
<evidence type="ECO:0000256" key="6">
    <source>
        <dbReference type="ARBA" id="ARBA00022692"/>
    </source>
</evidence>
<dbReference type="InterPro" id="IPR040690">
    <property type="entry name" value="FtsX_ECD"/>
</dbReference>
<keyword evidence="7 11" id="KW-1133">Transmembrane helix</keyword>
<organism evidence="14 15">
    <name type="scientific">Candidatus Acetatifactor stercoripullorum</name>
    <dbReference type="NCBI Taxonomy" id="2838414"/>
    <lineage>
        <taxon>Bacteria</taxon>
        <taxon>Bacillati</taxon>
        <taxon>Bacillota</taxon>
        <taxon>Clostridia</taxon>
        <taxon>Lachnospirales</taxon>
        <taxon>Lachnospiraceae</taxon>
        <taxon>Acetatifactor</taxon>
    </lineage>
</organism>
<dbReference type="PANTHER" id="PTHR47755:SF1">
    <property type="entry name" value="CELL DIVISION PROTEIN FTSX"/>
    <property type="match status" value="1"/>
</dbReference>
<evidence type="ECO:0000256" key="7">
    <source>
        <dbReference type="ARBA" id="ARBA00022989"/>
    </source>
</evidence>
<evidence type="ECO:0000256" key="8">
    <source>
        <dbReference type="ARBA" id="ARBA00023136"/>
    </source>
</evidence>
<dbReference type="NCBIfam" id="NF038347">
    <property type="entry name" value="FtsX_Gpos"/>
    <property type="match status" value="1"/>
</dbReference>
<evidence type="ECO:0000256" key="3">
    <source>
        <dbReference type="ARBA" id="ARBA00021907"/>
    </source>
</evidence>
<dbReference type="EMBL" id="DXGH01000002">
    <property type="protein sequence ID" value="HIW79984.1"/>
    <property type="molecule type" value="Genomic_DNA"/>
</dbReference>
<evidence type="ECO:0000256" key="1">
    <source>
        <dbReference type="ARBA" id="ARBA00004651"/>
    </source>
</evidence>
<dbReference type="AlphaFoldDB" id="A0A9D1R2B3"/>
<feature type="transmembrane region" description="Helical" evidence="11">
    <location>
        <begin position="21"/>
        <end position="45"/>
    </location>
</feature>
<dbReference type="InterPro" id="IPR004513">
    <property type="entry name" value="FtsX"/>
</dbReference>
<comment type="subcellular location">
    <subcellularLocation>
        <location evidence="1">Cell membrane</location>
        <topology evidence="1">Multi-pass membrane protein</topology>
    </subcellularLocation>
</comment>
<comment type="function">
    <text evidence="10">Part of the ABC transporter FtsEX involved in asymmetric cellular division facilitating the initiation of sporulation.</text>
</comment>
<comment type="similarity">
    <text evidence="2 10">Belongs to the ABC-4 integral membrane protein family. FtsX subfamily.</text>
</comment>
<feature type="transmembrane region" description="Helical" evidence="11">
    <location>
        <begin position="226"/>
        <end position="251"/>
    </location>
</feature>
<keyword evidence="4 10" id="KW-1003">Cell membrane</keyword>
<evidence type="ECO:0000313" key="14">
    <source>
        <dbReference type="EMBL" id="HIW79984.1"/>
    </source>
</evidence>
<reference evidence="14" key="1">
    <citation type="journal article" date="2021" name="PeerJ">
        <title>Extensive microbial diversity within the chicken gut microbiome revealed by metagenomics and culture.</title>
        <authorList>
            <person name="Gilroy R."/>
            <person name="Ravi A."/>
            <person name="Getino M."/>
            <person name="Pursley I."/>
            <person name="Horton D.L."/>
            <person name="Alikhan N.F."/>
            <person name="Baker D."/>
            <person name="Gharbi K."/>
            <person name="Hall N."/>
            <person name="Watson M."/>
            <person name="Adriaenssens E.M."/>
            <person name="Foster-Nyarko E."/>
            <person name="Jarju S."/>
            <person name="Secka A."/>
            <person name="Antonio M."/>
            <person name="Oren A."/>
            <person name="Chaudhuri R.R."/>
            <person name="La Ragione R."/>
            <person name="Hildebrand F."/>
            <person name="Pallen M.J."/>
        </authorList>
    </citation>
    <scope>NUCLEOTIDE SEQUENCE</scope>
    <source>
        <strain evidence="14">CHK195-6426</strain>
    </source>
</reference>
<keyword evidence="6 11" id="KW-0812">Transmembrane</keyword>
<evidence type="ECO:0000256" key="9">
    <source>
        <dbReference type="ARBA" id="ARBA00023306"/>
    </source>
</evidence>
<dbReference type="Gene3D" id="3.30.70.3040">
    <property type="match status" value="1"/>
</dbReference>
<feature type="transmembrane region" description="Helical" evidence="11">
    <location>
        <begin position="281"/>
        <end position="305"/>
    </location>
</feature>
<evidence type="ECO:0000256" key="10">
    <source>
        <dbReference type="PIRNR" id="PIRNR003097"/>
    </source>
</evidence>
<reference evidence="14" key="2">
    <citation type="submission" date="2021-04" db="EMBL/GenBank/DDBJ databases">
        <authorList>
            <person name="Gilroy R."/>
        </authorList>
    </citation>
    <scope>NUCLEOTIDE SEQUENCE</scope>
    <source>
        <strain evidence="14">CHK195-6426</strain>
    </source>
</reference>
<dbReference type="Pfam" id="PF18075">
    <property type="entry name" value="FtsX_ECD"/>
    <property type="match status" value="1"/>
</dbReference>
<accession>A0A9D1R2B3</accession>
<keyword evidence="8 10" id="KW-0472">Membrane</keyword>
<gene>
    <name evidence="14" type="primary">ftsX</name>
    <name evidence="14" type="ORF">H9742_00415</name>
</gene>
<dbReference type="InterPro" id="IPR058204">
    <property type="entry name" value="FtsX_firmicutes-type"/>
</dbReference>
<evidence type="ECO:0000259" key="12">
    <source>
        <dbReference type="Pfam" id="PF02687"/>
    </source>
</evidence>